<dbReference type="PANTHER" id="PTHR46401:SF2">
    <property type="entry name" value="GLYCOSYLTRANSFERASE WBBK-RELATED"/>
    <property type="match status" value="1"/>
</dbReference>
<gene>
    <name evidence="2" type="ORF">GTW58_07460</name>
</gene>
<name>A0A846TZS7_9MICC</name>
<dbReference type="EMBL" id="JAAVUN010000012">
    <property type="protein sequence ID" value="NKE09775.1"/>
    <property type="molecule type" value="Genomic_DNA"/>
</dbReference>
<dbReference type="PANTHER" id="PTHR46401">
    <property type="entry name" value="GLYCOSYLTRANSFERASE WBBK-RELATED"/>
    <property type="match status" value="1"/>
</dbReference>
<keyword evidence="1 2" id="KW-0808">Transferase</keyword>
<evidence type="ECO:0000313" key="2">
    <source>
        <dbReference type="EMBL" id="NKE09775.1"/>
    </source>
</evidence>
<dbReference type="RefSeq" id="WP_119932785.1">
    <property type="nucleotide sequence ID" value="NZ_JAAVUN010000012.1"/>
</dbReference>
<dbReference type="SUPFAM" id="SSF53756">
    <property type="entry name" value="UDP-Glycosyltransferase/glycogen phosphorylase"/>
    <property type="match status" value="1"/>
</dbReference>
<dbReference type="GO" id="GO:0009103">
    <property type="term" value="P:lipopolysaccharide biosynthetic process"/>
    <property type="evidence" value="ECO:0007669"/>
    <property type="project" value="TreeGrafter"/>
</dbReference>
<dbReference type="AlphaFoldDB" id="A0A846TZS7"/>
<dbReference type="CDD" id="cd03801">
    <property type="entry name" value="GT4_PimA-like"/>
    <property type="match status" value="1"/>
</dbReference>
<reference evidence="2 3" key="1">
    <citation type="submission" date="2020-02" db="EMBL/GenBank/DDBJ databases">
        <authorList>
            <person name="Sun Q."/>
        </authorList>
    </citation>
    <scope>NUCLEOTIDE SEQUENCE [LARGE SCALE GENOMIC DNA]</scope>
    <source>
        <strain evidence="2 3">YIM 13062</strain>
    </source>
</reference>
<sequence>MKVNYTGFQASEVSPYLEVHQALKAADHRNGKPDVLAYTSVARMNPYQALLYRSFPDHGFAVAPLLKPFELRDLMLHKSRASSITLHLHWVNWVLAGEPDAQRAQTKVSGILGRIDRFKQLGGKLVWTAHNVYPHDAAHLEAELALQQGIADRSDVIHTMAASTTAALAEYTNVDAQKVLVAPHPHYRGAYEDVTSRAEARAVLGIDDDETVFLVFGALKEYKGLLRTLEAFDQLLDQDPSGRYRLLVAGGADDHPDVQEFISRGLLHDRVLMEPSKIPGSKAQYFLRAADAGLVTYTRSLNSGAALLYQSFGLPVLATDTPVLRETLPPHTALFLDANAAVDEYAAQLKALRALARSTTQTDVLDGIAHLDPSAVSSTFAQDLRSRLGLRQH</sequence>
<accession>A0A846TZS7</accession>
<organism evidence="2 3">
    <name type="scientific">Kocuria subflava</name>
    <dbReference type="NCBI Taxonomy" id="1736139"/>
    <lineage>
        <taxon>Bacteria</taxon>
        <taxon>Bacillati</taxon>
        <taxon>Actinomycetota</taxon>
        <taxon>Actinomycetes</taxon>
        <taxon>Micrococcales</taxon>
        <taxon>Micrococcaceae</taxon>
        <taxon>Kocuria</taxon>
    </lineage>
</organism>
<proteinExistence type="predicted"/>
<evidence type="ECO:0000256" key="1">
    <source>
        <dbReference type="ARBA" id="ARBA00022679"/>
    </source>
</evidence>
<dbReference type="Gene3D" id="3.40.50.2000">
    <property type="entry name" value="Glycogen Phosphorylase B"/>
    <property type="match status" value="1"/>
</dbReference>
<dbReference type="Proteomes" id="UP000521379">
    <property type="component" value="Unassembled WGS sequence"/>
</dbReference>
<dbReference type="GO" id="GO:0016757">
    <property type="term" value="F:glycosyltransferase activity"/>
    <property type="evidence" value="ECO:0007669"/>
    <property type="project" value="TreeGrafter"/>
</dbReference>
<protein>
    <submittedName>
        <fullName evidence="2">Glycosyltransferase family 4 protein</fullName>
    </submittedName>
</protein>
<evidence type="ECO:0000313" key="3">
    <source>
        <dbReference type="Proteomes" id="UP000521379"/>
    </source>
</evidence>
<comment type="caution">
    <text evidence="2">The sequence shown here is derived from an EMBL/GenBank/DDBJ whole genome shotgun (WGS) entry which is preliminary data.</text>
</comment>
<dbReference type="Pfam" id="PF13692">
    <property type="entry name" value="Glyco_trans_1_4"/>
    <property type="match status" value="1"/>
</dbReference>
<keyword evidence="3" id="KW-1185">Reference proteome</keyword>